<evidence type="ECO:0000256" key="2">
    <source>
        <dbReference type="ARBA" id="ARBA00006076"/>
    </source>
</evidence>
<organism evidence="8 9">
    <name type="scientific">Cordylochernes scorpioides</name>
    <dbReference type="NCBI Taxonomy" id="51811"/>
    <lineage>
        <taxon>Eukaryota</taxon>
        <taxon>Metazoa</taxon>
        <taxon>Ecdysozoa</taxon>
        <taxon>Arthropoda</taxon>
        <taxon>Chelicerata</taxon>
        <taxon>Arachnida</taxon>
        <taxon>Pseudoscorpiones</taxon>
        <taxon>Cheliferoidea</taxon>
        <taxon>Chernetidae</taxon>
        <taxon>Cordylochernes</taxon>
    </lineage>
</organism>
<reference evidence="8 9" key="1">
    <citation type="submission" date="2022-01" db="EMBL/GenBank/DDBJ databases">
        <title>A chromosomal length assembly of Cordylochernes scorpioides.</title>
        <authorList>
            <person name="Zeh D."/>
            <person name="Zeh J."/>
        </authorList>
    </citation>
    <scope>NUCLEOTIDE SEQUENCE [LARGE SCALE GENOMIC DNA]</scope>
    <source>
        <strain evidence="8">IN4F17</strain>
        <tissue evidence="8">Whole Body</tissue>
    </source>
</reference>
<evidence type="ECO:0000256" key="5">
    <source>
        <dbReference type="ARBA" id="ARBA00023242"/>
    </source>
</evidence>
<dbReference type="Pfam" id="PF19252">
    <property type="entry name" value="HIND"/>
    <property type="match status" value="1"/>
</dbReference>
<feature type="region of interest" description="Disordered" evidence="7">
    <location>
        <begin position="145"/>
        <end position="172"/>
    </location>
</feature>
<feature type="region of interest" description="Disordered" evidence="7">
    <location>
        <begin position="553"/>
        <end position="621"/>
    </location>
</feature>
<gene>
    <name evidence="8" type="ORF">LAZ67_10001341</name>
</gene>
<feature type="compositionally biased region" description="Polar residues" evidence="7">
    <location>
        <begin position="120"/>
        <end position="131"/>
    </location>
</feature>
<evidence type="ECO:0000256" key="6">
    <source>
        <dbReference type="SAM" id="Coils"/>
    </source>
</evidence>
<feature type="region of interest" description="Disordered" evidence="7">
    <location>
        <begin position="1"/>
        <end position="132"/>
    </location>
</feature>
<dbReference type="Proteomes" id="UP001235939">
    <property type="component" value="Chromosome 10"/>
</dbReference>
<dbReference type="PANTHER" id="PTHR14152:SF5">
    <property type="entry name" value="U4_U6.U5 TRI-SNRNP-ASSOCIATED PROTEIN 1"/>
    <property type="match status" value="1"/>
</dbReference>
<evidence type="ECO:0000256" key="7">
    <source>
        <dbReference type="SAM" id="MobiDB-lite"/>
    </source>
</evidence>
<comment type="similarity">
    <text evidence="2">Belongs to the SNU66/SART1 family.</text>
</comment>
<evidence type="ECO:0000313" key="9">
    <source>
        <dbReference type="Proteomes" id="UP001235939"/>
    </source>
</evidence>
<dbReference type="InterPro" id="IPR005011">
    <property type="entry name" value="SNU66/SART1"/>
</dbReference>
<sequence length="813" mass="93152">MGSSKEHKKHKDNRDRDYKKHSHKSSRHHDREREKYRFEKDVERYEREKDRDKKREKDRIDRDKDREREKERERIKSHKRPLDEPEIERPNKRAKEEPEVKSVKQIKKESSPAEAAALTSDGQSHESLSIEETNKLRAKLGLAPLKLDSNDGGGEGDGGSKEPEEVFVPTPNLGKEAWLQKMRERVALQRQKRRDTEKLRQVKLIAEQIPDQESATDWVLRSRQLQKEKEEAEKRAKLLEAQDQEFGVDQLVSEEFSKEVPRKSYSSKDLKHLTIGHSQNVFQEGRDVILTLKDQDVLDEGEEVLENVNIVDNLKAIQNVENKKARPGYQAYQEPEFDEFGILKKRNILSKYDEEIEGKKQDTFKLGEDTAAREELEREMVRARLQQQAGKILVPLQASSMKPLAEYYTSEEMVQFKKIKKKRKVRKRGLKPEELMPLPGEVKKVDHGSRNKPEPMETDEPMEEDEGPIIVPPVPPAELEEEEEEQMLKKVRMRLKQGGAVREAARVVRDTLEQLPPEEEEEPAEKKEEAAVLGTGISIVLNSTKEFCRKLGDIPTYDMSGNRDQEEMVSEEPMEEEPQAPPSPVAEEESELQRGAWNEVDPEAGPSLLQSGDGLQPILEEEPDLSQGLAGALKLATKKGYLEKEISKQTGASRLSHIQAKSYTIEEKFYEDDKFGSKRGERYNGPVSDFREKDTYKPDVKLEYIDDSGRKLTAKEAFRYLSHKFHGKGPGKNKVDKRMKKLEQDAKLKQMSSTDTPLSTVKLLQEKQKELQAPFILLSGGGSKALAESSTISKSKLHAAVPYSSLHCSPFVK</sequence>
<feature type="compositionally biased region" description="Acidic residues" evidence="7">
    <location>
        <begin position="567"/>
        <end position="578"/>
    </location>
</feature>
<keyword evidence="3" id="KW-0507">mRNA processing</keyword>
<dbReference type="EMBL" id="CP092872">
    <property type="protein sequence ID" value="UYV72972.1"/>
    <property type="molecule type" value="Genomic_DNA"/>
</dbReference>
<feature type="compositionally biased region" description="Basic residues" evidence="7">
    <location>
        <begin position="19"/>
        <end position="28"/>
    </location>
</feature>
<feature type="region of interest" description="Disordered" evidence="7">
    <location>
        <begin position="427"/>
        <end position="486"/>
    </location>
</feature>
<dbReference type="PANTHER" id="PTHR14152">
    <property type="entry name" value="SQUAMOUS CELL CARCINOMA ANTIGEN RECOGNISED BY CYTOTOXIC T LYMPHOCYTES"/>
    <property type="match status" value="1"/>
</dbReference>
<evidence type="ECO:0000256" key="3">
    <source>
        <dbReference type="ARBA" id="ARBA00022664"/>
    </source>
</evidence>
<dbReference type="Pfam" id="PF03343">
    <property type="entry name" value="SART-1"/>
    <property type="match status" value="1"/>
</dbReference>
<feature type="compositionally biased region" description="Basic residues" evidence="7">
    <location>
        <begin position="1"/>
        <end position="11"/>
    </location>
</feature>
<keyword evidence="6" id="KW-0175">Coiled coil</keyword>
<keyword evidence="5" id="KW-0539">Nucleus</keyword>
<evidence type="ECO:0000313" key="8">
    <source>
        <dbReference type="EMBL" id="UYV72972.1"/>
    </source>
</evidence>
<name>A0ABY6KVU4_9ARAC</name>
<accession>A0ABY6KVU4</accession>
<keyword evidence="9" id="KW-1185">Reference proteome</keyword>
<keyword evidence="4" id="KW-0508">mRNA splicing</keyword>
<evidence type="ECO:0000256" key="4">
    <source>
        <dbReference type="ARBA" id="ARBA00023187"/>
    </source>
</evidence>
<feature type="compositionally biased region" description="Basic and acidic residues" evidence="7">
    <location>
        <begin position="29"/>
        <end position="111"/>
    </location>
</feature>
<dbReference type="InterPro" id="IPR045347">
    <property type="entry name" value="HIND"/>
</dbReference>
<protein>
    <submittedName>
        <fullName evidence="8">SART1</fullName>
    </submittedName>
</protein>
<feature type="compositionally biased region" description="Basic and acidic residues" evidence="7">
    <location>
        <begin position="441"/>
        <end position="455"/>
    </location>
</feature>
<feature type="compositionally biased region" description="Acidic residues" evidence="7">
    <location>
        <begin position="456"/>
        <end position="467"/>
    </location>
</feature>
<feature type="coiled-coil region" evidence="6">
    <location>
        <begin position="179"/>
        <end position="245"/>
    </location>
</feature>
<evidence type="ECO:0000256" key="1">
    <source>
        <dbReference type="ARBA" id="ARBA00004123"/>
    </source>
</evidence>
<comment type="subcellular location">
    <subcellularLocation>
        <location evidence="1">Nucleus</location>
    </subcellularLocation>
</comment>
<feature type="region of interest" description="Disordered" evidence="7">
    <location>
        <begin position="507"/>
        <end position="530"/>
    </location>
</feature>
<proteinExistence type="inferred from homology"/>